<dbReference type="AlphaFoldDB" id="A0A0F9TG52"/>
<organism evidence="2">
    <name type="scientific">marine sediment metagenome</name>
    <dbReference type="NCBI Taxonomy" id="412755"/>
    <lineage>
        <taxon>unclassified sequences</taxon>
        <taxon>metagenomes</taxon>
        <taxon>ecological metagenomes</taxon>
    </lineage>
</organism>
<name>A0A0F9TG52_9ZZZZ</name>
<proteinExistence type="predicted"/>
<sequence length="30" mass="3580">MIPVNYWRVTIIVVEFMVFIILLLIMADLI</sequence>
<dbReference type="EMBL" id="LAZR01000336">
    <property type="protein sequence ID" value="KKN73847.1"/>
    <property type="molecule type" value="Genomic_DNA"/>
</dbReference>
<evidence type="ECO:0000313" key="2">
    <source>
        <dbReference type="EMBL" id="KKN73847.1"/>
    </source>
</evidence>
<feature type="transmembrane region" description="Helical" evidence="1">
    <location>
        <begin position="6"/>
        <end position="27"/>
    </location>
</feature>
<evidence type="ECO:0000256" key="1">
    <source>
        <dbReference type="SAM" id="Phobius"/>
    </source>
</evidence>
<gene>
    <name evidence="2" type="ORF">LCGC14_0396490</name>
</gene>
<reference evidence="2" key="1">
    <citation type="journal article" date="2015" name="Nature">
        <title>Complex archaea that bridge the gap between prokaryotes and eukaryotes.</title>
        <authorList>
            <person name="Spang A."/>
            <person name="Saw J.H."/>
            <person name="Jorgensen S.L."/>
            <person name="Zaremba-Niedzwiedzka K."/>
            <person name="Martijn J."/>
            <person name="Lind A.E."/>
            <person name="van Eijk R."/>
            <person name="Schleper C."/>
            <person name="Guy L."/>
            <person name="Ettema T.J."/>
        </authorList>
    </citation>
    <scope>NUCLEOTIDE SEQUENCE</scope>
</reference>
<protein>
    <submittedName>
        <fullName evidence="2">Uncharacterized protein</fullName>
    </submittedName>
</protein>
<keyword evidence="1" id="KW-1133">Transmembrane helix</keyword>
<keyword evidence="1" id="KW-0812">Transmembrane</keyword>
<comment type="caution">
    <text evidence="2">The sequence shown here is derived from an EMBL/GenBank/DDBJ whole genome shotgun (WGS) entry which is preliminary data.</text>
</comment>
<accession>A0A0F9TG52</accession>
<keyword evidence="1" id="KW-0472">Membrane</keyword>